<dbReference type="EMBL" id="CAMGYJ010000005">
    <property type="protein sequence ID" value="CAI0423146.1"/>
    <property type="molecule type" value="Genomic_DNA"/>
</dbReference>
<dbReference type="Proteomes" id="UP001154282">
    <property type="component" value="Unassembled WGS sequence"/>
</dbReference>
<dbReference type="AlphaFoldDB" id="A0AAV0KQ87"/>
<reference evidence="1" key="1">
    <citation type="submission" date="2022-08" db="EMBL/GenBank/DDBJ databases">
        <authorList>
            <person name="Gutierrez-Valencia J."/>
        </authorList>
    </citation>
    <scope>NUCLEOTIDE SEQUENCE</scope>
</reference>
<keyword evidence="2" id="KW-1185">Reference proteome</keyword>
<gene>
    <name evidence="1" type="ORF">LITE_LOCUS19402</name>
</gene>
<name>A0AAV0KQ87_9ROSI</name>
<evidence type="ECO:0000313" key="1">
    <source>
        <dbReference type="EMBL" id="CAI0423146.1"/>
    </source>
</evidence>
<proteinExistence type="predicted"/>
<sequence length="107" mass="12303">MLPARFVMAFDNASAEETPFPPPDISSPRSNFANFSFICSISATPPNIQDRSSLKLGCFLLVLLEAGLWLLLHSDPLNHRWFRSRRRCWRCWRDDALMMNGHGYGYP</sequence>
<accession>A0AAV0KQ87</accession>
<comment type="caution">
    <text evidence="1">The sequence shown here is derived from an EMBL/GenBank/DDBJ whole genome shotgun (WGS) entry which is preliminary data.</text>
</comment>
<evidence type="ECO:0000313" key="2">
    <source>
        <dbReference type="Proteomes" id="UP001154282"/>
    </source>
</evidence>
<organism evidence="1 2">
    <name type="scientific">Linum tenue</name>
    <dbReference type="NCBI Taxonomy" id="586396"/>
    <lineage>
        <taxon>Eukaryota</taxon>
        <taxon>Viridiplantae</taxon>
        <taxon>Streptophyta</taxon>
        <taxon>Embryophyta</taxon>
        <taxon>Tracheophyta</taxon>
        <taxon>Spermatophyta</taxon>
        <taxon>Magnoliopsida</taxon>
        <taxon>eudicotyledons</taxon>
        <taxon>Gunneridae</taxon>
        <taxon>Pentapetalae</taxon>
        <taxon>rosids</taxon>
        <taxon>fabids</taxon>
        <taxon>Malpighiales</taxon>
        <taxon>Linaceae</taxon>
        <taxon>Linum</taxon>
    </lineage>
</organism>
<protein>
    <submittedName>
        <fullName evidence="1">Uncharacterized protein</fullName>
    </submittedName>
</protein>